<evidence type="ECO:0000313" key="2">
    <source>
        <dbReference type="EMBL" id="VAV93099.1"/>
    </source>
</evidence>
<proteinExistence type="predicted"/>
<reference evidence="2" key="1">
    <citation type="submission" date="2018-06" db="EMBL/GenBank/DDBJ databases">
        <authorList>
            <person name="Zhirakovskaya E."/>
        </authorList>
    </citation>
    <scope>NUCLEOTIDE SEQUENCE</scope>
</reference>
<dbReference type="NCBIfam" id="TIGR02257">
    <property type="entry name" value="cobalto_cobN"/>
    <property type="match status" value="1"/>
</dbReference>
<dbReference type="CDD" id="cd10150">
    <property type="entry name" value="CobN_like"/>
    <property type="match status" value="1"/>
</dbReference>
<organism evidence="2">
    <name type="scientific">hydrothermal vent metagenome</name>
    <dbReference type="NCBI Taxonomy" id="652676"/>
    <lineage>
        <taxon>unclassified sequences</taxon>
        <taxon>metagenomes</taxon>
        <taxon>ecological metagenomes</taxon>
    </lineage>
</organism>
<dbReference type="Pfam" id="PF02514">
    <property type="entry name" value="CobN-Mg_chel"/>
    <property type="match status" value="1"/>
</dbReference>
<dbReference type="PANTHER" id="PTHR44119:SF4">
    <property type="entry name" value="AEROBIC COBALTOCHELATASE SUBUNIT COBN"/>
    <property type="match status" value="1"/>
</dbReference>
<sequence length="1253" mass="137808">MHLLATQSGVVDGNAEAVDLAQTPGDIVIISAADSELASLANAYDALSAIPTLRLANQMALGHNLSVDTYIDTTAQHAKLIIARVLGGKAYWTYGVAQLSELARRKNIMLALLPGGNEQDAELSSLSTLPAQSCERIRQYIAHGGGANAQNLLKFCTHLLDNQHPSPAPPQELPKAGLYRQTENTGKATIAITFYRALIEGGLTAPVDALVDAITATSNRPVPIFVSSLKDPDCATEIHKIFKNNPPDVIINATGFATGDDNPFTPYNCPVLQAVFSGTSKDNWHDSPSGLPARDLAMNIVLPELDGRIMTRAVSFKADHLYHEPTQCRIVTYEPVPDRIDFTAKLAANWANLRQTPAKSRKLAIILANYPNRDGRIGNGVGYDTPASTISILEALKEAEYSVPSTPETGNDLIEQLQQGPTNAQLRDNGRDIAKLPLTQYLKFFDQLPETIQKQVTDRWGKPATDPFFKNDHFHLAVIAFGNVVVAIQPARGYNIDPTETYHDPALVPPHGYLAFYLWLRENFGAQAVIHNGKHGNLEWLPGKAVGLSKNCYPEIALGPMPQLYPFIVNDPGEGTQAKRRTSAVIIDHLTPPLTRAETYGPYRDLEALIDEYYLASGLDQRRLDSLRRQILDLTRSSGLDEDAGFAQISDEDEKLQQLDTYICELKEAQIRDGLHILGQSPQGDLETALLVALTRTPRGIGEGGDASLIRALAEDFGFEGFDPFDCVLGEVWQGERPDELLILTNQPWRTNGDTVERLELLADKLVTSIVIPAHAGIQKPNANTDVTALVDSSVRWNDDKGATTKVLQNIQTHIRPALQACGTNEIANLLTGLNGNFVPPGPSGAPTRGRLDVLPTGKNFYSVDNRAIPTPTAWTLGQKSAESMLIRHFQDHGTYPKAMGLSVWGTSNMRTGGDDIAQALALIGVKPKWDHASWRVTGYEIIPLAKLARPRIDITLRISGFFRDAFPTQIELFDKAVRDIGALDEPASDNPIATRMRQETADLLKTGLDETEAARLAGFRIFGSKPGAYGAGLQALIDEKLWTERADLAAAYITWGSYAYGKDATGERDEKAFSRRLKAIEAVVHNQDNREHDLLDSDDYYQFEGGMTAAVEQTSGTRPLVYHNDHSRPEKPVTRTLEEEIGRVMRSRVTNPKWINGVRRHGYKGAFEIAATIDYMFAFAATTGAVKSHHFELAYDAFINDVDVRQFIKDNNPEALKEIAERFNEALTRNLWTPKSNSAYTVLNQLMETTND</sequence>
<keyword evidence="2" id="KW-0436">Ligase</keyword>
<accession>A0A3B0RMB2</accession>
<dbReference type="EMBL" id="UOEC01000106">
    <property type="protein sequence ID" value="VAV93099.1"/>
    <property type="molecule type" value="Genomic_DNA"/>
</dbReference>
<dbReference type="EC" id="6.6.1.2" evidence="2"/>
<name>A0A3B0RMB2_9ZZZZ</name>
<dbReference type="GO" id="GO:0009236">
    <property type="term" value="P:cobalamin biosynthetic process"/>
    <property type="evidence" value="ECO:0007669"/>
    <property type="project" value="InterPro"/>
</dbReference>
<dbReference type="AlphaFoldDB" id="A0A3B0RMB2"/>
<dbReference type="GO" id="GO:0051116">
    <property type="term" value="F:cobaltochelatase activity"/>
    <property type="evidence" value="ECO:0007669"/>
    <property type="project" value="UniProtKB-EC"/>
</dbReference>
<feature type="domain" description="CobN/magnesium chelatase" evidence="1">
    <location>
        <begin position="139"/>
        <end position="1238"/>
    </location>
</feature>
<gene>
    <name evidence="2" type="ORF">MNBD_ALPHA08-965</name>
</gene>
<dbReference type="PANTHER" id="PTHR44119">
    <property type="entry name" value="MAGNESIUM-CHELATASE SUBUNIT CHLH, CHLOROPLASTIC"/>
    <property type="match status" value="1"/>
</dbReference>
<evidence type="ECO:0000259" key="1">
    <source>
        <dbReference type="Pfam" id="PF02514"/>
    </source>
</evidence>
<dbReference type="InterPro" id="IPR003672">
    <property type="entry name" value="CobN/Mg_chltase"/>
</dbReference>
<protein>
    <submittedName>
        <fullName evidence="2">Aerobic cobaltochelatase CobN subunit</fullName>
        <ecNumber evidence="2">6.6.1.2</ecNumber>
    </submittedName>
</protein>
<dbReference type="InterPro" id="IPR011953">
    <property type="entry name" value="Cobalto_CobN"/>
</dbReference>